<proteinExistence type="predicted"/>
<dbReference type="Gene3D" id="2.60.420.10">
    <property type="entry name" value="Maltose phosphorylase, domain 3"/>
    <property type="match status" value="1"/>
</dbReference>
<reference evidence="2 3" key="2">
    <citation type="submission" date="2018-03" db="EMBL/GenBank/DDBJ databases">
        <title>The ancient ancestry and fast evolution of plastids.</title>
        <authorList>
            <person name="Moore K.R."/>
            <person name="Magnabosco C."/>
            <person name="Momper L."/>
            <person name="Gold D.A."/>
            <person name="Bosak T."/>
            <person name="Fournier G.P."/>
        </authorList>
    </citation>
    <scope>NUCLEOTIDE SEQUENCE [LARGE SCALE GENOMIC DNA]</scope>
    <source>
        <strain evidence="2 3">ULC18</strain>
    </source>
</reference>
<dbReference type="PANTHER" id="PTHR34987">
    <property type="entry name" value="C, PUTATIVE (AFU_ORTHOLOGUE AFUA_3G02880)-RELATED"/>
    <property type="match status" value="1"/>
</dbReference>
<feature type="domain" description="Alpha-L-rhamnosidase six-hairpin glycosidase" evidence="1">
    <location>
        <begin position="560"/>
        <end position="910"/>
    </location>
</feature>
<evidence type="ECO:0000313" key="2">
    <source>
        <dbReference type="EMBL" id="PSB24987.1"/>
    </source>
</evidence>
<dbReference type="InterPro" id="IPR008928">
    <property type="entry name" value="6-hairpin_glycosidase_sf"/>
</dbReference>
<reference evidence="3" key="1">
    <citation type="submission" date="2018-02" db="EMBL/GenBank/DDBJ databases">
        <authorList>
            <person name="Moore K."/>
            <person name="Momper L."/>
        </authorList>
    </citation>
    <scope>NUCLEOTIDE SEQUENCE [LARGE SCALE GENOMIC DNA]</scope>
    <source>
        <strain evidence="3">ULC18</strain>
    </source>
</reference>
<dbReference type="InterPro" id="IPR012341">
    <property type="entry name" value="6hp_glycosidase-like_sf"/>
</dbReference>
<comment type="caution">
    <text evidence="2">The sequence shown here is derived from an EMBL/GenBank/DDBJ whole genome shotgun (WGS) entry which is preliminary data.</text>
</comment>
<dbReference type="SUPFAM" id="SSF48208">
    <property type="entry name" value="Six-hairpin glycosidases"/>
    <property type="match status" value="1"/>
</dbReference>
<dbReference type="InterPro" id="IPR035396">
    <property type="entry name" value="Bac_rhamnosid6H"/>
</dbReference>
<dbReference type="GO" id="GO:0005975">
    <property type="term" value="P:carbohydrate metabolic process"/>
    <property type="evidence" value="ECO:0007669"/>
    <property type="project" value="InterPro"/>
</dbReference>
<dbReference type="EMBL" id="PVWK01000135">
    <property type="protein sequence ID" value="PSB24987.1"/>
    <property type="molecule type" value="Genomic_DNA"/>
</dbReference>
<dbReference type="PANTHER" id="PTHR34987:SF2">
    <property type="entry name" value="B, PUTATIVE (AFU_ORTHOLOGUE AFUA_7G05040)-RELATED"/>
    <property type="match status" value="1"/>
</dbReference>
<dbReference type="OrthoDB" id="9815108at2"/>
<keyword evidence="3" id="KW-1185">Reference proteome</keyword>
<sequence>MENSMRRRKFIGYTSVGLGSAIFLPNGFAALGKKGIENISAQELPEKAQFIWHATENAGRNQYVNFRRKIKLSGTIKESIFNIFADTSYQLFINEVFVCQGPIRFDPRYPFFDYIDLKPYLKENAENVISIQANFFGCKTYKSINHIPGLICWGKIFTKKQAVDLSSNSQNWKAAIALERSRYTPQLSFALNPNDFYDQSKEEKWKQVAFNDQAWKPAVAIAKQKAWGSLAKRKIPMLRYEPVTINQSMPPIKVIPLIHQEDKYSFTIPFPDKLNDAVVYPERYYIAYYTYVFSEKEKIVRDISAFWGEMWLNGKEVKPYRHDTELKLSLEWHLQEGWNYLFGKVAPYADILDFYLGIPKTANLTLSANKNDVSDVLFRHTPNVSISAFTDFLEALPLPYPEGVQLPGGIEWLEVRQANRAENPAFESCWDVYGASFESFEIQKIQGKRFSITDYPSGFALLFDLEYIRLCYPILKASGTKGSYIDFVYCEYIDDDQRHLKPTFNYQSADRVKCTEDVIAYMPNQPRGVRYMLITFRGISESICIESFSLRKATYPVVKKGAFKCSDPLLNRIWEMCALTQATNMEDAYVDCVGRERGMYIRDTVIQYHNNLVLFGDQLLFQRCMELYGQSLDASGRFRAVYPNSGTYVIADFALNAVEGFWAQYENTGDQSLLENFWPEMLKNIAWFNNLSDARADYLLDADWLKKGGEVSSNDGFAGDSCVVDGYRDIAGINCEFSCTYVIALRCLSKAANVLGKPTEANAFKKRLEKVSQSIHALLWDAKKGCYSDNLEKRTHSAQANLFALRAGVVDAKQLESVKKHIAQTLRCIFVNGYDDKAGVYMSPSYAFYLFDGLYTAGLEETAENLMRQGWGFFLAKGYQTTPEDFHDSPYQSLCHAWSASPVYYLSKYILGVHYTKAPDFSEVLIKPQTKSVQQAEGKVPHPKGVVEVKWHREKAQIVFDYLKAPEGVKVVI</sequence>
<protein>
    <recommendedName>
        <fullName evidence="1">Alpha-L-rhamnosidase six-hairpin glycosidase domain-containing protein</fullName>
    </recommendedName>
</protein>
<evidence type="ECO:0000259" key="1">
    <source>
        <dbReference type="Pfam" id="PF17389"/>
    </source>
</evidence>
<dbReference type="Gene3D" id="1.50.10.10">
    <property type="match status" value="1"/>
</dbReference>
<organism evidence="2 3">
    <name type="scientific">Stenomitos frigidus ULC18</name>
    <dbReference type="NCBI Taxonomy" id="2107698"/>
    <lineage>
        <taxon>Bacteria</taxon>
        <taxon>Bacillati</taxon>
        <taxon>Cyanobacteriota</taxon>
        <taxon>Cyanophyceae</taxon>
        <taxon>Leptolyngbyales</taxon>
        <taxon>Leptolyngbyaceae</taxon>
        <taxon>Stenomitos</taxon>
    </lineage>
</organism>
<dbReference type="Pfam" id="PF17389">
    <property type="entry name" value="Bac_rhamnosid6H"/>
    <property type="match status" value="1"/>
</dbReference>
<gene>
    <name evidence="2" type="ORF">C7B82_24820</name>
</gene>
<dbReference type="Proteomes" id="UP000239576">
    <property type="component" value="Unassembled WGS sequence"/>
</dbReference>
<accession>A0A2T1DWW3</accession>
<dbReference type="Gene3D" id="2.60.120.260">
    <property type="entry name" value="Galactose-binding domain-like"/>
    <property type="match status" value="2"/>
</dbReference>
<evidence type="ECO:0000313" key="3">
    <source>
        <dbReference type="Proteomes" id="UP000239576"/>
    </source>
</evidence>
<dbReference type="AlphaFoldDB" id="A0A2T1DWW3"/>
<name>A0A2T1DWW3_9CYAN</name>